<evidence type="ECO:0000313" key="3">
    <source>
        <dbReference type="Proteomes" id="UP000694892"/>
    </source>
</evidence>
<gene>
    <name evidence="2" type="ORF">XELAEV_18023251mg</name>
</gene>
<dbReference type="EMBL" id="CM004472">
    <property type="protein sequence ID" value="OCT85087.1"/>
    <property type="molecule type" value="Genomic_DNA"/>
</dbReference>
<feature type="domain" description="GIY-YIG" evidence="1">
    <location>
        <begin position="20"/>
        <end position="115"/>
    </location>
</feature>
<accession>A0A974D4S6</accession>
<sequence length="115" mass="13198">MCCAVHFKTFKIDFYANYGTKNVIYLISCQCGLQYIGKTIRPIRKRISEHLSCVSRCDHSSAVAKHLLEHHNGKLCLHFQVIDRVVPGVRKGDTETSLLRKEAFWIYKLCTVAPK</sequence>
<proteinExistence type="predicted"/>
<dbReference type="SUPFAM" id="SSF82771">
    <property type="entry name" value="GIY-YIG endonuclease"/>
    <property type="match status" value="1"/>
</dbReference>
<dbReference type="InterPro" id="IPR000305">
    <property type="entry name" value="GIY-YIG_endonuc"/>
</dbReference>
<protein>
    <recommendedName>
        <fullName evidence="1">GIY-YIG domain-containing protein</fullName>
    </recommendedName>
</protein>
<dbReference type="PROSITE" id="PS50164">
    <property type="entry name" value="GIY_YIG"/>
    <property type="match status" value="1"/>
</dbReference>
<evidence type="ECO:0000259" key="1">
    <source>
        <dbReference type="PROSITE" id="PS50164"/>
    </source>
</evidence>
<dbReference type="CDD" id="cd10442">
    <property type="entry name" value="GIY-YIG_PLEs"/>
    <property type="match status" value="1"/>
</dbReference>
<name>A0A974D4S6_XENLA</name>
<dbReference type="Gene3D" id="3.40.1440.10">
    <property type="entry name" value="GIY-YIG endonuclease"/>
    <property type="match status" value="1"/>
</dbReference>
<organism evidence="2 3">
    <name type="scientific">Xenopus laevis</name>
    <name type="common">African clawed frog</name>
    <dbReference type="NCBI Taxonomy" id="8355"/>
    <lineage>
        <taxon>Eukaryota</taxon>
        <taxon>Metazoa</taxon>
        <taxon>Chordata</taxon>
        <taxon>Craniata</taxon>
        <taxon>Vertebrata</taxon>
        <taxon>Euteleostomi</taxon>
        <taxon>Amphibia</taxon>
        <taxon>Batrachia</taxon>
        <taxon>Anura</taxon>
        <taxon>Pipoidea</taxon>
        <taxon>Pipidae</taxon>
        <taxon>Xenopodinae</taxon>
        <taxon>Xenopus</taxon>
        <taxon>Xenopus</taxon>
    </lineage>
</organism>
<dbReference type="Proteomes" id="UP000694892">
    <property type="component" value="Chromosome 4L"/>
</dbReference>
<dbReference type="InterPro" id="IPR035901">
    <property type="entry name" value="GIY-YIG_endonuc_sf"/>
</dbReference>
<reference evidence="3" key="1">
    <citation type="journal article" date="2016" name="Nature">
        <title>Genome evolution in the allotetraploid frog Xenopus laevis.</title>
        <authorList>
            <person name="Session A.M."/>
            <person name="Uno Y."/>
            <person name="Kwon T."/>
            <person name="Chapman J.A."/>
            <person name="Toyoda A."/>
            <person name="Takahashi S."/>
            <person name="Fukui A."/>
            <person name="Hikosaka A."/>
            <person name="Suzuki A."/>
            <person name="Kondo M."/>
            <person name="van Heeringen S.J."/>
            <person name="Quigley I."/>
            <person name="Heinz S."/>
            <person name="Ogino H."/>
            <person name="Ochi H."/>
            <person name="Hellsten U."/>
            <person name="Lyons J.B."/>
            <person name="Simakov O."/>
            <person name="Putnam N."/>
            <person name="Stites J."/>
            <person name="Kuroki Y."/>
            <person name="Tanaka T."/>
            <person name="Michiue T."/>
            <person name="Watanabe M."/>
            <person name="Bogdanovic O."/>
            <person name="Lister R."/>
            <person name="Georgiou G."/>
            <person name="Paranjpe S.S."/>
            <person name="van Kruijsbergen I."/>
            <person name="Shu S."/>
            <person name="Carlson J."/>
            <person name="Kinoshita T."/>
            <person name="Ohta Y."/>
            <person name="Mawaribuchi S."/>
            <person name="Jenkins J."/>
            <person name="Grimwood J."/>
            <person name="Schmutz J."/>
            <person name="Mitros T."/>
            <person name="Mozaffari S.V."/>
            <person name="Suzuki Y."/>
            <person name="Haramoto Y."/>
            <person name="Yamamoto T.S."/>
            <person name="Takagi C."/>
            <person name="Heald R."/>
            <person name="Miller K."/>
            <person name="Haudenschild C."/>
            <person name="Kitzman J."/>
            <person name="Nakayama T."/>
            <person name="Izutsu Y."/>
            <person name="Robert J."/>
            <person name="Fortriede J."/>
            <person name="Burns K."/>
            <person name="Lotay V."/>
            <person name="Karimi K."/>
            <person name="Yasuoka Y."/>
            <person name="Dichmann D.S."/>
            <person name="Flajnik M.F."/>
            <person name="Houston D.W."/>
            <person name="Shendure J."/>
            <person name="DuPasquier L."/>
            <person name="Vize P.D."/>
            <person name="Zorn A.M."/>
            <person name="Ito M."/>
            <person name="Marcotte E.M."/>
            <person name="Wallingford J.B."/>
            <person name="Ito Y."/>
            <person name="Asashima M."/>
            <person name="Ueno N."/>
            <person name="Matsuda Y."/>
            <person name="Veenstra G.J."/>
            <person name="Fujiyama A."/>
            <person name="Harland R.M."/>
            <person name="Taira M."/>
            <person name="Rokhsar D.S."/>
        </authorList>
    </citation>
    <scope>NUCLEOTIDE SEQUENCE [LARGE SCALE GENOMIC DNA]</scope>
    <source>
        <strain evidence="3">J</strain>
    </source>
</reference>
<dbReference type="AlphaFoldDB" id="A0A974D4S6"/>
<evidence type="ECO:0000313" key="2">
    <source>
        <dbReference type="EMBL" id="OCT85087.1"/>
    </source>
</evidence>
<dbReference type="Pfam" id="PF01541">
    <property type="entry name" value="GIY-YIG"/>
    <property type="match status" value="1"/>
</dbReference>